<dbReference type="PROSITE" id="PS00436">
    <property type="entry name" value="PEROXIDASE_2"/>
    <property type="match status" value="1"/>
</dbReference>
<evidence type="ECO:0000256" key="8">
    <source>
        <dbReference type="PIRSR" id="PIRSR601621-1"/>
    </source>
</evidence>
<dbReference type="OrthoDB" id="2113341at2759"/>
<reference evidence="15 16" key="1">
    <citation type="journal article" date="2015" name="BMC Genomics">
        <title>Gene expression during zombie ant biting behavior reflects the complexity underlying fungal parasitic behavioral manipulation.</title>
        <authorList>
            <person name="de Bekker C."/>
            <person name="Ohm R.A."/>
            <person name="Loreto R.G."/>
            <person name="Sebastian A."/>
            <person name="Albert I."/>
            <person name="Merrow M."/>
            <person name="Brachmann A."/>
            <person name="Hughes D.P."/>
        </authorList>
    </citation>
    <scope>NUCLEOTIDE SEQUENCE [LARGE SCALE GENOMIC DNA]</scope>
    <source>
        <strain evidence="15 16">SC16a</strain>
    </source>
</reference>
<evidence type="ECO:0000256" key="12">
    <source>
        <dbReference type="RuleBase" id="RU363051"/>
    </source>
</evidence>
<dbReference type="Pfam" id="PF00141">
    <property type="entry name" value="peroxidase"/>
    <property type="match status" value="1"/>
</dbReference>
<keyword evidence="9 12" id="KW-0106">Calcium</keyword>
<feature type="binding site" description="axial binding residue" evidence="9">
    <location>
        <position position="248"/>
    </location>
    <ligand>
        <name>heme b</name>
        <dbReference type="ChEBI" id="CHEBI:60344"/>
    </ligand>
    <ligandPart>
        <name>Fe</name>
        <dbReference type="ChEBI" id="CHEBI:18248"/>
    </ligandPart>
</feature>
<evidence type="ECO:0000256" key="4">
    <source>
        <dbReference type="ARBA" id="ARBA00022723"/>
    </source>
</evidence>
<evidence type="ECO:0000256" key="7">
    <source>
        <dbReference type="ARBA" id="ARBA00023180"/>
    </source>
</evidence>
<feature type="binding site" evidence="9">
    <location>
        <position position="273"/>
    </location>
    <ligand>
        <name>Ca(2+)</name>
        <dbReference type="ChEBI" id="CHEBI:29108"/>
        <label>2</label>
    </ligand>
</feature>
<evidence type="ECO:0000256" key="3">
    <source>
        <dbReference type="ARBA" id="ARBA00022617"/>
    </source>
</evidence>
<evidence type="ECO:0000256" key="2">
    <source>
        <dbReference type="ARBA" id="ARBA00022559"/>
    </source>
</evidence>
<gene>
    <name evidence="15" type="ORF">XA68_16938</name>
</gene>
<feature type="site" description="Transition state stabilizer" evidence="10">
    <location>
        <position position="119"/>
    </location>
</feature>
<accession>A0A2A9PJQ8</accession>
<evidence type="ECO:0000259" key="14">
    <source>
        <dbReference type="PROSITE" id="PS50873"/>
    </source>
</evidence>
<dbReference type="GO" id="GO:0042744">
    <property type="term" value="P:hydrogen peroxide catabolic process"/>
    <property type="evidence" value="ECO:0007669"/>
    <property type="project" value="TreeGrafter"/>
</dbReference>
<keyword evidence="4 9" id="KW-0479">Metal-binding</keyword>
<feature type="disulfide bond" evidence="11">
    <location>
        <begin position="89"/>
        <end position="345"/>
    </location>
</feature>
<keyword evidence="16" id="KW-1185">Reference proteome</keyword>
<proteinExistence type="inferred from homology"/>
<dbReference type="GO" id="GO:0046872">
    <property type="term" value="F:metal ion binding"/>
    <property type="evidence" value="ECO:0007669"/>
    <property type="project" value="UniProtKB-UniRule"/>
</dbReference>
<dbReference type="SUPFAM" id="SSF48113">
    <property type="entry name" value="Heme-dependent peroxidases"/>
    <property type="match status" value="1"/>
</dbReference>
<dbReference type="InterPro" id="IPR010255">
    <property type="entry name" value="Haem_peroxidase_sf"/>
</dbReference>
<name>A0A2A9PJQ8_OPHUN</name>
<dbReference type="AlphaFoldDB" id="A0A2A9PJQ8"/>
<feature type="binding site" evidence="9">
    <location>
        <position position="124"/>
    </location>
    <ligand>
        <name>Ca(2+)</name>
        <dbReference type="ChEBI" id="CHEBI:29108"/>
        <label>1</label>
    </ligand>
</feature>
<evidence type="ECO:0000256" key="10">
    <source>
        <dbReference type="PIRSR" id="PIRSR601621-3"/>
    </source>
</evidence>
<evidence type="ECO:0000256" key="11">
    <source>
        <dbReference type="PIRSR" id="PIRSR601621-4"/>
    </source>
</evidence>
<dbReference type="InterPro" id="IPR001621">
    <property type="entry name" value="Ligninase"/>
</dbReference>
<keyword evidence="6 9" id="KW-0408">Iron</keyword>
<organism evidence="15 16">
    <name type="scientific">Ophiocordyceps unilateralis</name>
    <name type="common">Zombie-ant fungus</name>
    <name type="synonym">Torrubia unilateralis</name>
    <dbReference type="NCBI Taxonomy" id="268505"/>
    <lineage>
        <taxon>Eukaryota</taxon>
        <taxon>Fungi</taxon>
        <taxon>Dikarya</taxon>
        <taxon>Ascomycota</taxon>
        <taxon>Pezizomycotina</taxon>
        <taxon>Sordariomycetes</taxon>
        <taxon>Hypocreomycetidae</taxon>
        <taxon>Hypocreales</taxon>
        <taxon>Ophiocordycipitaceae</taxon>
        <taxon>Ophiocordyceps</taxon>
    </lineage>
</organism>
<comment type="cofactor">
    <cofactor evidence="9">
        <name>heme b</name>
        <dbReference type="ChEBI" id="CHEBI:60344"/>
    </cofactor>
    <text evidence="9">Binds 1 heme b (iron(II)-protoporphyrin IX) group per subunit.</text>
</comment>
<feature type="disulfide bond" evidence="11">
    <location>
        <begin position="110"/>
        <end position="193"/>
    </location>
</feature>
<dbReference type="GO" id="GO:0004601">
    <property type="term" value="F:peroxidase activity"/>
    <property type="evidence" value="ECO:0007669"/>
    <property type="project" value="UniProtKB-KW"/>
</dbReference>
<dbReference type="GO" id="GO:0000302">
    <property type="term" value="P:response to reactive oxygen species"/>
    <property type="evidence" value="ECO:0007669"/>
    <property type="project" value="TreeGrafter"/>
</dbReference>
<dbReference type="PANTHER" id="PTHR31356:SF66">
    <property type="entry name" value="CATALASE-PEROXIDASE"/>
    <property type="match status" value="1"/>
</dbReference>
<feature type="binding site" evidence="9">
    <location>
        <position position="266"/>
    </location>
    <ligand>
        <name>Ca(2+)</name>
        <dbReference type="ChEBI" id="CHEBI:29108"/>
        <label>2</label>
    </ligand>
</feature>
<evidence type="ECO:0000313" key="16">
    <source>
        <dbReference type="Proteomes" id="UP000037136"/>
    </source>
</evidence>
<evidence type="ECO:0000256" key="6">
    <source>
        <dbReference type="ARBA" id="ARBA00023004"/>
    </source>
</evidence>
<feature type="binding site" evidence="9">
    <location>
        <position position="249"/>
    </location>
    <ligand>
        <name>Ca(2+)</name>
        <dbReference type="ChEBI" id="CHEBI:29108"/>
        <label>2</label>
    </ligand>
</feature>
<feature type="binding site" evidence="9">
    <location>
        <position position="141"/>
    </location>
    <ligand>
        <name>Ca(2+)</name>
        <dbReference type="ChEBI" id="CHEBI:29108"/>
        <label>1</label>
    </ligand>
</feature>
<feature type="binding site" evidence="9">
    <location>
        <position position="137"/>
    </location>
    <ligand>
        <name>Ca(2+)</name>
        <dbReference type="ChEBI" id="CHEBI:29108"/>
        <label>1</label>
    </ligand>
</feature>
<comment type="caution">
    <text evidence="15">The sequence shown here is derived from an EMBL/GenBank/DDBJ whole genome shotgun (WGS) entry which is preliminary data.</text>
</comment>
<dbReference type="GO" id="GO:0020037">
    <property type="term" value="F:heme binding"/>
    <property type="evidence" value="ECO:0007669"/>
    <property type="project" value="UniProtKB-UniRule"/>
</dbReference>
<dbReference type="Gene3D" id="1.10.520.10">
    <property type="match status" value="1"/>
</dbReference>
<evidence type="ECO:0000256" key="5">
    <source>
        <dbReference type="ARBA" id="ARBA00023002"/>
    </source>
</evidence>
<keyword evidence="11" id="KW-1015">Disulfide bond</keyword>
<feature type="region of interest" description="Disordered" evidence="13">
    <location>
        <begin position="202"/>
        <end position="223"/>
    </location>
</feature>
<keyword evidence="2 12" id="KW-0575">Peroxidase</keyword>
<dbReference type="EC" id="1.11.1.-" evidence="12"/>
<feature type="active site" description="Proton acceptor" evidence="8">
    <location>
        <position position="123"/>
    </location>
</feature>
<dbReference type="InterPro" id="IPR002016">
    <property type="entry name" value="Haem_peroxidase"/>
</dbReference>
<dbReference type="GO" id="GO:0034599">
    <property type="term" value="P:cellular response to oxidative stress"/>
    <property type="evidence" value="ECO:0007669"/>
    <property type="project" value="InterPro"/>
</dbReference>
<evidence type="ECO:0000256" key="9">
    <source>
        <dbReference type="PIRSR" id="PIRSR601621-2"/>
    </source>
</evidence>
<protein>
    <recommendedName>
        <fullName evidence="12">Peroxidase</fullName>
        <ecNumber evidence="12">1.11.1.-</ecNumber>
    </recommendedName>
</protein>
<dbReference type="InterPro" id="IPR019794">
    <property type="entry name" value="Peroxidases_AS"/>
</dbReference>
<feature type="binding site" evidence="9">
    <location>
        <position position="268"/>
    </location>
    <ligand>
        <name>Ca(2+)</name>
        <dbReference type="ChEBI" id="CHEBI:29108"/>
        <label>2</label>
    </ligand>
</feature>
<dbReference type="PANTHER" id="PTHR31356">
    <property type="entry name" value="THYLAKOID LUMENAL 29 KDA PROTEIN, CHLOROPLASTIC-RELATED"/>
    <property type="match status" value="1"/>
</dbReference>
<evidence type="ECO:0000313" key="15">
    <source>
        <dbReference type="EMBL" id="PFH61588.1"/>
    </source>
</evidence>
<keyword evidence="7" id="KW-0325">Glycoprotein</keyword>
<evidence type="ECO:0000256" key="13">
    <source>
        <dbReference type="SAM" id="MobiDB-lite"/>
    </source>
</evidence>
<dbReference type="PRINTS" id="PR00458">
    <property type="entry name" value="PEROXIDASE"/>
</dbReference>
<feature type="binding site" evidence="9">
    <location>
        <position position="139"/>
    </location>
    <ligand>
        <name>Ca(2+)</name>
        <dbReference type="ChEBI" id="CHEBI:29108"/>
        <label>1</label>
    </ligand>
</feature>
<feature type="domain" description="Plant heme peroxidase family profile" evidence="14">
    <location>
        <begin position="118"/>
        <end position="363"/>
    </location>
</feature>
<comment type="similarity">
    <text evidence="1 12">Belongs to the peroxidase family. Ligninase subfamily.</text>
</comment>
<dbReference type="STRING" id="268505.A0A2A9PJQ8"/>
<dbReference type="PROSITE" id="PS50873">
    <property type="entry name" value="PEROXIDASE_4"/>
    <property type="match status" value="1"/>
</dbReference>
<evidence type="ECO:0000256" key="1">
    <source>
        <dbReference type="ARBA" id="ARBA00006089"/>
    </source>
</evidence>
<feature type="compositionally biased region" description="Basic and acidic residues" evidence="13">
    <location>
        <begin position="204"/>
        <end position="217"/>
    </location>
</feature>
<keyword evidence="5 12" id="KW-0560">Oxidoreductase</keyword>
<dbReference type="Gene3D" id="1.10.420.10">
    <property type="entry name" value="Peroxidase, domain 2"/>
    <property type="match status" value="1"/>
</dbReference>
<dbReference type="EMBL" id="LAZP02000064">
    <property type="protein sequence ID" value="PFH61588.1"/>
    <property type="molecule type" value="Genomic_DNA"/>
</dbReference>
<reference evidence="15 16" key="2">
    <citation type="journal article" date="2017" name="Sci. Rep.">
        <title>Ant-infecting Ophiocordyceps genomes reveal a high diversity of potential behavioral manipulation genes and a possible major role for enterotoxins.</title>
        <authorList>
            <person name="de Bekker C."/>
            <person name="Ohm R.A."/>
            <person name="Evans H.C."/>
            <person name="Brachmann A."/>
            <person name="Hughes D.P."/>
        </authorList>
    </citation>
    <scope>NUCLEOTIDE SEQUENCE [LARGE SCALE GENOMIC DNA]</scope>
    <source>
        <strain evidence="15 16">SC16a</strain>
    </source>
</reference>
<keyword evidence="3 9" id="KW-0349">Heme</keyword>
<sequence>MKRTAAIVAALAGISSAYPAMEELMSHLSKRQTSTELIGDLATLQDGQLTQTGRDVKSILQGSASGLDATSTAGTVPAKGSPECVQDTCCIWTYIALDMRNAMVDPDGQCNDVSRQSVRLGFHDAFGWSKSSGSAGGADGSIILAGECESRTGNQGLSDICSRLRTWFNQYQQFGISMADLVQMAANVGTVSCPLGPRVRSFVGRKDSNQPSPRDDIPSSSGTADELISQFAERTFTPNNLAALLGAHSTGRQTTVDPARAGAAFDSTPGVWDTEFYGQVLDPKAPSQVFKMQSDINLSQDPRTKQAWNAFVGTQGQGVWDGEYATAYVRMSLLGVENINDLTECTKVLPPFIASFNGTQPTA</sequence>
<comment type="cofactor">
    <cofactor evidence="9 12">
        <name>Ca(2+)</name>
        <dbReference type="ChEBI" id="CHEBI:29108"/>
    </cofactor>
    <text evidence="9 12">Binds 2 calcium ions per subunit.</text>
</comment>
<dbReference type="InterPro" id="IPR044831">
    <property type="entry name" value="Ccp1-like"/>
</dbReference>
<dbReference type="Proteomes" id="UP000037136">
    <property type="component" value="Unassembled WGS sequence"/>
</dbReference>
<dbReference type="PRINTS" id="PR00462">
    <property type="entry name" value="LIGNINASE"/>
</dbReference>